<evidence type="ECO:0000256" key="4">
    <source>
        <dbReference type="HAMAP-Rule" id="MF_02091"/>
    </source>
</evidence>
<comment type="similarity">
    <text evidence="4">Belongs to the major facilitator superfamily. YfcJ family.</text>
</comment>
<dbReference type="HAMAP" id="MF_02091">
    <property type="entry name" value="MFS_YfcJ"/>
    <property type="match status" value="1"/>
</dbReference>
<feature type="transmembrane region" description="Helical" evidence="4">
    <location>
        <begin position="312"/>
        <end position="335"/>
    </location>
</feature>
<dbReference type="InterPro" id="IPR036259">
    <property type="entry name" value="MFS_trans_sf"/>
</dbReference>
<dbReference type="AlphaFoldDB" id="A8IDF7"/>
<dbReference type="PANTHER" id="PTHR23531">
    <property type="entry name" value="QUINOLENE RESISTANCE PROTEIN NORA"/>
    <property type="match status" value="1"/>
</dbReference>
<gene>
    <name evidence="6" type="ordered locus">AZC_2932</name>
</gene>
<dbReference type="eggNOG" id="COG2814">
    <property type="taxonomic scope" value="Bacteria"/>
</dbReference>
<dbReference type="KEGG" id="azc:AZC_2932"/>
<dbReference type="STRING" id="438753.AZC_2932"/>
<dbReference type="PANTHER" id="PTHR23531:SF1">
    <property type="entry name" value="QUINOLENE RESISTANCE PROTEIN NORA"/>
    <property type="match status" value="1"/>
</dbReference>
<feature type="transmembrane region" description="Helical" evidence="4">
    <location>
        <begin position="223"/>
        <end position="246"/>
    </location>
</feature>
<dbReference type="PROSITE" id="PS50850">
    <property type="entry name" value="MFS"/>
    <property type="match status" value="1"/>
</dbReference>
<evidence type="ECO:0000313" key="6">
    <source>
        <dbReference type="EMBL" id="BAF88930.1"/>
    </source>
</evidence>
<reference evidence="6 7" key="3">
    <citation type="journal article" date="2008" name="BMC Genomics">
        <title>The genome of the versatile nitrogen fixer Azorhizobium caulinodans ORS571.</title>
        <authorList>
            <person name="Lee KB."/>
            <person name="Backer P.D."/>
            <person name="Aono T."/>
            <person name="Liu CT."/>
            <person name="Suzuki S."/>
            <person name="Suzuki T."/>
            <person name="Kaneko T."/>
            <person name="Yamada M."/>
            <person name="Tabata S."/>
            <person name="Kupfer D.M."/>
            <person name="Najar F.Z."/>
            <person name="Wiley G.B."/>
            <person name="Roe B."/>
            <person name="Binnewies T.T."/>
            <person name="Ussery D.W."/>
            <person name="D'Haeze W."/>
            <person name="Herder J.D."/>
            <person name="Gevers D."/>
            <person name="Vereecke D."/>
            <person name="Holsters M."/>
            <person name="Oyaizu H."/>
        </authorList>
    </citation>
    <scope>NUCLEOTIDE SEQUENCE [LARGE SCALE GENOMIC DNA]</scope>
    <source>
        <strain evidence="7">ATCC 43989 / DSM 5975 / JCM 20966 / LMG 6465 / NBRC 14845 / NCIMB 13405 / ORS 571</strain>
    </source>
</reference>
<dbReference type="Proteomes" id="UP000000270">
    <property type="component" value="Chromosome"/>
</dbReference>
<protein>
    <recommendedName>
        <fullName evidence="4">Uncharacterized MFS-type transporter AZC_2932</fullName>
    </recommendedName>
</protein>
<reference evidence="6 7" key="5">
    <citation type="journal article" date="2010" name="Appl. Environ. Microbiol.">
        <title>phrR-like gene praR of Azorhizobium caulinodans ORS571 is essential for symbiosis with Sesbania rostrata and is involved in expression of reb genes.</title>
        <authorList>
            <person name="Akiba N."/>
            <person name="Aono T."/>
            <person name="Toyazaki H."/>
            <person name="Sato S."/>
            <person name="Oyaizu H."/>
        </authorList>
    </citation>
    <scope>NUCLEOTIDE SEQUENCE [LARGE SCALE GENOMIC DNA]</scope>
    <source>
        <strain evidence="7">ATCC 43989 / DSM 5975 / JCM 20966 / LMG 6465 / NBRC 14845 / NCIMB 13405 / ORS 571</strain>
    </source>
</reference>
<keyword evidence="4" id="KW-0813">Transport</keyword>
<dbReference type="InterPro" id="IPR037541">
    <property type="entry name" value="MFS_YfcJ"/>
</dbReference>
<dbReference type="InterPro" id="IPR020846">
    <property type="entry name" value="MFS_dom"/>
</dbReference>
<keyword evidence="7" id="KW-1185">Reference proteome</keyword>
<dbReference type="SUPFAM" id="SSF103473">
    <property type="entry name" value="MFS general substrate transporter"/>
    <property type="match status" value="1"/>
</dbReference>
<proteinExistence type="inferred from homology"/>
<feature type="transmembrane region" description="Helical" evidence="4">
    <location>
        <begin position="286"/>
        <end position="306"/>
    </location>
</feature>
<reference evidence="6 7" key="6">
    <citation type="journal article" date="2011" name="Appl. Environ. Microbiol.">
        <title>Involvement of the azorhizobial chromosome partition gene (parA) in the onset of bacteroid differentiation during Sesbania rostrata stem nodule development.</title>
        <authorList>
            <person name="Liu CT."/>
            <person name="Lee KB."/>
            <person name="Wang YS."/>
            <person name="Peng MH."/>
            <person name="Lee KT."/>
            <person name="Suzuki S."/>
            <person name="Suzuki T."/>
            <person name="Oyaizu H."/>
        </authorList>
    </citation>
    <scope>NUCLEOTIDE SEQUENCE [LARGE SCALE GENOMIC DNA]</scope>
    <source>
        <strain evidence="7">ATCC 43989 / DSM 5975 / JCM 20966 / LMG 6465 / NBRC 14845 / NCIMB 13405 / ORS 571</strain>
    </source>
</reference>
<dbReference type="Gene3D" id="1.20.1250.20">
    <property type="entry name" value="MFS general substrate transporter like domains"/>
    <property type="match status" value="1"/>
</dbReference>
<reference evidence="7" key="2">
    <citation type="submission" date="2007-04" db="EMBL/GenBank/DDBJ databases">
        <title>Complete genome sequence of the nitrogen-fixing bacterium Azorhizobium caulinodans ORS571.</title>
        <authorList>
            <person name="Lee K.B."/>
            <person name="Backer P.D."/>
            <person name="Aono T."/>
            <person name="Liu C.T."/>
            <person name="Suzuki S."/>
            <person name="Suzuki T."/>
            <person name="Kaneko T."/>
            <person name="Yamada M."/>
            <person name="Tabata S."/>
            <person name="Kupfer D.M."/>
            <person name="Najar F.Z."/>
            <person name="Wiley G.B."/>
            <person name="Roe B."/>
            <person name="Binnewies T."/>
            <person name="Ussery D."/>
            <person name="Vereecke D."/>
            <person name="Gevers D."/>
            <person name="Holsters M."/>
            <person name="Oyaizu H."/>
        </authorList>
    </citation>
    <scope>NUCLEOTIDE SEQUENCE [LARGE SCALE GENOMIC DNA]</scope>
    <source>
        <strain evidence="7">ATCC 43989 / DSM 5975 / JCM 20966 / LMG 6465 / NBRC 14845 / NCIMB 13405 / ORS 571</strain>
    </source>
</reference>
<evidence type="ECO:0000259" key="5">
    <source>
        <dbReference type="PROSITE" id="PS50850"/>
    </source>
</evidence>
<dbReference type="InterPro" id="IPR052714">
    <property type="entry name" value="MFS_Exporter"/>
</dbReference>
<dbReference type="InterPro" id="IPR011701">
    <property type="entry name" value="MFS"/>
</dbReference>
<feature type="transmembrane region" description="Helical" evidence="4">
    <location>
        <begin position="82"/>
        <end position="102"/>
    </location>
</feature>
<dbReference type="HOGENOM" id="CLU_001265_10_3_5"/>
<keyword evidence="4" id="KW-1003">Cell membrane</keyword>
<evidence type="ECO:0000313" key="7">
    <source>
        <dbReference type="Proteomes" id="UP000000270"/>
    </source>
</evidence>
<feature type="transmembrane region" description="Helical" evidence="4">
    <location>
        <begin position="114"/>
        <end position="138"/>
    </location>
</feature>
<dbReference type="GO" id="GO:0005886">
    <property type="term" value="C:plasma membrane"/>
    <property type="evidence" value="ECO:0007669"/>
    <property type="project" value="UniProtKB-SubCell"/>
</dbReference>
<dbReference type="EMBL" id="AP009384">
    <property type="protein sequence ID" value="BAF88930.1"/>
    <property type="molecule type" value="Genomic_DNA"/>
</dbReference>
<feature type="transmembrane region" description="Helical" evidence="4">
    <location>
        <begin position="177"/>
        <end position="203"/>
    </location>
</feature>
<feature type="transmembrane region" description="Helical" evidence="4">
    <location>
        <begin position="347"/>
        <end position="368"/>
    </location>
</feature>
<comment type="subcellular location">
    <subcellularLocation>
        <location evidence="4">Cell inner membrane</location>
        <topology evidence="4">Multi-pass membrane protein</topology>
    </subcellularLocation>
</comment>
<accession>A8IDF7</accession>
<reference evidence="6 7" key="4">
    <citation type="journal article" date="2009" name="Appl. Environ. Microbiol.">
        <title>Comparative genome-wide transcriptional profiling of Azorhizobium caulinodans ORS571 grown under free-living and symbiotic conditions.</title>
        <authorList>
            <person name="Tsukada S."/>
            <person name="Aono T."/>
            <person name="Akiba N."/>
            <person name="Lee KB."/>
            <person name="Liu CT."/>
            <person name="Toyazaki H."/>
            <person name="Oyaizu H."/>
        </authorList>
    </citation>
    <scope>NUCLEOTIDE SEQUENCE [LARGE SCALE GENOMIC DNA]</scope>
    <source>
        <strain evidence="7">ATCC 43989 / DSM 5975 / JCM 20966 / LMG 6465 / NBRC 14845 / NCIMB 13405 / ORS 571</strain>
    </source>
</reference>
<keyword evidence="3 4" id="KW-0472">Membrane</keyword>
<evidence type="ECO:0000256" key="1">
    <source>
        <dbReference type="ARBA" id="ARBA00022692"/>
    </source>
</evidence>
<feature type="transmembrane region" description="Helical" evidence="4">
    <location>
        <begin position="252"/>
        <end position="274"/>
    </location>
</feature>
<reference evidence="6 7" key="1">
    <citation type="journal article" date="2007" name="Appl. Environ. Microbiol.">
        <title>Rhizobial factors required for stem nodule maturation and maintenance in Sesbania rostrata-Azorhizobium caulinodans ORS571 symbiosis.</title>
        <authorList>
            <person name="Suzuki S."/>
            <person name="Aono T."/>
            <person name="Lee KB."/>
            <person name="Suzuki T."/>
            <person name="Liu CT."/>
            <person name="Miwa H."/>
            <person name="Wakao S."/>
            <person name="Iki T."/>
            <person name="Oyaizu H."/>
        </authorList>
    </citation>
    <scope>NUCLEOTIDE SEQUENCE [LARGE SCALE GENOMIC DNA]</scope>
    <source>
        <strain evidence="7">ATCC 43989 / DSM 5975 / JCM 20966 / LMG 6465 / NBRC 14845 / NCIMB 13405 / ORS 571</strain>
    </source>
</reference>
<name>A8IDF7_AZOC5</name>
<keyword evidence="4" id="KW-0997">Cell inner membrane</keyword>
<feature type="transmembrane region" description="Helical" evidence="4">
    <location>
        <begin position="150"/>
        <end position="171"/>
    </location>
</feature>
<feature type="transmembrane region" description="Helical" evidence="4">
    <location>
        <begin position="374"/>
        <end position="398"/>
    </location>
</feature>
<evidence type="ECO:0000256" key="3">
    <source>
        <dbReference type="ARBA" id="ARBA00023136"/>
    </source>
</evidence>
<evidence type="ECO:0000256" key="2">
    <source>
        <dbReference type="ARBA" id="ARBA00022989"/>
    </source>
</evidence>
<dbReference type="RefSeq" id="WP_012171456.1">
    <property type="nucleotide sequence ID" value="NC_009937.1"/>
</dbReference>
<dbReference type="Pfam" id="PF07690">
    <property type="entry name" value="MFS_1"/>
    <property type="match status" value="2"/>
</dbReference>
<keyword evidence="1 4" id="KW-0812">Transmembrane</keyword>
<dbReference type="GO" id="GO:0022857">
    <property type="term" value="F:transmembrane transporter activity"/>
    <property type="evidence" value="ECO:0007669"/>
    <property type="project" value="UniProtKB-UniRule"/>
</dbReference>
<feature type="transmembrane region" description="Helical" evidence="4">
    <location>
        <begin position="12"/>
        <end position="36"/>
    </location>
</feature>
<organism evidence="6 7">
    <name type="scientific">Azorhizobium caulinodans (strain ATCC 43989 / DSM 5975 / JCM 20966 / LMG 6465 / NBRC 14845 / NCIMB 13405 / ORS 571)</name>
    <dbReference type="NCBI Taxonomy" id="438753"/>
    <lineage>
        <taxon>Bacteria</taxon>
        <taxon>Pseudomonadati</taxon>
        <taxon>Pseudomonadota</taxon>
        <taxon>Alphaproteobacteria</taxon>
        <taxon>Hyphomicrobiales</taxon>
        <taxon>Xanthobacteraceae</taxon>
        <taxon>Azorhizobium</taxon>
    </lineage>
</organism>
<dbReference type="NCBIfam" id="NF009048">
    <property type="entry name" value="PRK12382.1"/>
    <property type="match status" value="1"/>
</dbReference>
<keyword evidence="2 4" id="KW-1133">Transmembrane helix</keyword>
<feature type="domain" description="Major facilitator superfamily (MFS) profile" evidence="5">
    <location>
        <begin position="219"/>
        <end position="404"/>
    </location>
</feature>
<feature type="transmembrane region" description="Helical" evidence="4">
    <location>
        <begin position="48"/>
        <end position="70"/>
    </location>
</feature>
<sequence>MHAPPKPRASSALFAVVPILFPLTLSAFLAVLSIGIPLPVLSIRVHDGLGFGAVLVGVVVGSQSVVTLLSRGMAGTTVDSHGAKWAVVAGLPLAACAGGLYLASLALPDPSFSLAVLIAGRMIHGIAESLFITGFLAWGIGRVGVAKAGLVMGWNGIAVSAALAVGAPLGVAAQESFGFAAVALLALTAPLLALAIVVCVAAVPRSEAPAAPRLPFVRVLGLVWRFGLVLALSTAPFALLGSFVVLTFTERGWAHAGLALSLYGIGFVLVRFAFGHMPDRLGGATVSLISLAVEGVGQALLFAGGYGGFDHVWVGLAGAALTGAGFSLVLPAMGVEAVRRVPRESQGAAIGSFMAFLDIALGVTGPLAGLLAGVAGFGSVFGAGALACLVAIGLVLAMGRRTAS</sequence>